<dbReference type="Proteomes" id="UP000078046">
    <property type="component" value="Unassembled WGS sequence"/>
</dbReference>
<keyword evidence="3" id="KW-1185">Reference proteome</keyword>
<gene>
    <name evidence="2" type="ORF">A3Q56_05302</name>
</gene>
<comment type="caution">
    <text evidence="2">The sequence shown here is derived from an EMBL/GenBank/DDBJ whole genome shotgun (WGS) entry which is preliminary data.</text>
</comment>
<reference evidence="2 3" key="1">
    <citation type="submission" date="2016-04" db="EMBL/GenBank/DDBJ databases">
        <title>The genome of Intoshia linei affirms orthonectids as highly simplified spiralians.</title>
        <authorList>
            <person name="Mikhailov K.V."/>
            <person name="Slusarev G.S."/>
            <person name="Nikitin M.A."/>
            <person name="Logacheva M.D."/>
            <person name="Penin A."/>
            <person name="Aleoshin V."/>
            <person name="Panchin Y.V."/>
        </authorList>
    </citation>
    <scope>NUCLEOTIDE SEQUENCE [LARGE SCALE GENOMIC DNA]</scope>
    <source>
        <strain evidence="2">Intl2013</strain>
        <tissue evidence="2">Whole animal</tissue>
    </source>
</reference>
<accession>A0A177AYA7</accession>
<evidence type="ECO:0000313" key="2">
    <source>
        <dbReference type="EMBL" id="OAF66985.1"/>
    </source>
</evidence>
<dbReference type="AlphaFoldDB" id="A0A177AYA7"/>
<protein>
    <recommendedName>
        <fullName evidence="4">Mediator of RNA polymerase II transcription subunit 30</fullName>
    </recommendedName>
</protein>
<keyword evidence="1" id="KW-0175">Coiled coil</keyword>
<feature type="coiled-coil region" evidence="1">
    <location>
        <begin position="123"/>
        <end position="150"/>
    </location>
</feature>
<evidence type="ECO:0000313" key="3">
    <source>
        <dbReference type="Proteomes" id="UP000078046"/>
    </source>
</evidence>
<evidence type="ECO:0000256" key="1">
    <source>
        <dbReference type="SAM" id="Coils"/>
    </source>
</evidence>
<dbReference type="EMBL" id="LWCA01000776">
    <property type="protein sequence ID" value="OAF66985.1"/>
    <property type="molecule type" value="Genomic_DNA"/>
</dbReference>
<organism evidence="2 3">
    <name type="scientific">Intoshia linei</name>
    <dbReference type="NCBI Taxonomy" id="1819745"/>
    <lineage>
        <taxon>Eukaryota</taxon>
        <taxon>Metazoa</taxon>
        <taxon>Spiralia</taxon>
        <taxon>Lophotrochozoa</taxon>
        <taxon>Mesozoa</taxon>
        <taxon>Orthonectida</taxon>
        <taxon>Rhopaluridae</taxon>
        <taxon>Intoshia</taxon>
    </lineage>
</organism>
<sequence length="166" mass="19348">MNSILDLETCQFSDLEMEKLEKETNLLLISNYGNQAIRKLMSTLRDFYSFIKSMKPPSTPSSDGNMEERLFSVCRSTILVIEKIFKVLKHCMLKLENYKDPQSLNLDLPTNINEPHNYTETALIDELEENQKLKKTIKVINKEMKEYIGKLEKLSFDLNCTIDMIN</sequence>
<evidence type="ECO:0008006" key="4">
    <source>
        <dbReference type="Google" id="ProtNLM"/>
    </source>
</evidence>
<proteinExistence type="predicted"/>
<name>A0A177AYA7_9BILA</name>